<dbReference type="Pfam" id="PF01764">
    <property type="entry name" value="Lipase_3"/>
    <property type="match status" value="1"/>
</dbReference>
<dbReference type="PANTHER" id="PTHR47090">
    <property type="entry name" value="PROTEIN EDS1-RELATED"/>
    <property type="match status" value="1"/>
</dbReference>
<keyword evidence="7" id="KW-0611">Plant defense</keyword>
<dbReference type="GO" id="GO:0005634">
    <property type="term" value="C:nucleus"/>
    <property type="evidence" value="ECO:0007669"/>
    <property type="project" value="UniProtKB-SubCell"/>
</dbReference>
<evidence type="ECO:0000256" key="3">
    <source>
        <dbReference type="ARBA" id="ARBA00022490"/>
    </source>
</evidence>
<evidence type="ECO:0000313" key="13">
    <source>
        <dbReference type="EMBL" id="KAF7842807.1"/>
    </source>
</evidence>
<reference evidence="13" key="1">
    <citation type="submission" date="2020-09" db="EMBL/GenBank/DDBJ databases">
        <title>Genome-Enabled Discovery of Anthraquinone Biosynthesis in Senna tora.</title>
        <authorList>
            <person name="Kang S.-H."/>
            <person name="Pandey R.P."/>
            <person name="Lee C.-M."/>
            <person name="Sim J.-S."/>
            <person name="Jeong J.-T."/>
            <person name="Choi B.-S."/>
            <person name="Jung M."/>
            <person name="Ginzburg D."/>
            <person name="Zhao K."/>
            <person name="Won S.Y."/>
            <person name="Oh T.-J."/>
            <person name="Yu Y."/>
            <person name="Kim N.-H."/>
            <person name="Lee O.R."/>
            <person name="Lee T.-H."/>
            <person name="Bashyal P."/>
            <person name="Kim T.-S."/>
            <person name="Lee W.-H."/>
            <person name="Kawkins C."/>
            <person name="Kim C.-K."/>
            <person name="Kim J.S."/>
            <person name="Ahn B.O."/>
            <person name="Rhee S.Y."/>
            <person name="Sohng J.K."/>
        </authorList>
    </citation>
    <scope>NUCLEOTIDE SEQUENCE</scope>
    <source>
        <tissue evidence="13">Leaf</tissue>
    </source>
</reference>
<evidence type="ECO:0000256" key="7">
    <source>
        <dbReference type="ARBA" id="ARBA00022821"/>
    </source>
</evidence>
<dbReference type="InterPro" id="IPR001611">
    <property type="entry name" value="Leu-rich_rpt"/>
</dbReference>
<dbReference type="AlphaFoldDB" id="A0A835CKW8"/>
<dbReference type="Pfam" id="PF13855">
    <property type="entry name" value="LRR_8"/>
    <property type="match status" value="2"/>
</dbReference>
<organism evidence="13 14">
    <name type="scientific">Senna tora</name>
    <dbReference type="NCBI Taxonomy" id="362788"/>
    <lineage>
        <taxon>Eukaryota</taxon>
        <taxon>Viridiplantae</taxon>
        <taxon>Streptophyta</taxon>
        <taxon>Embryophyta</taxon>
        <taxon>Tracheophyta</taxon>
        <taxon>Spermatophyta</taxon>
        <taxon>Magnoliopsida</taxon>
        <taxon>eudicotyledons</taxon>
        <taxon>Gunneridae</taxon>
        <taxon>Pentapetalae</taxon>
        <taxon>rosids</taxon>
        <taxon>fabids</taxon>
        <taxon>Fabales</taxon>
        <taxon>Fabaceae</taxon>
        <taxon>Caesalpinioideae</taxon>
        <taxon>Cassia clade</taxon>
        <taxon>Senna</taxon>
    </lineage>
</organism>
<sequence>MSSSMSKGKGDKSASELIERNPNPLLPTDMVPQEVEELQNLEKLYLVGTRITHLPLSPNLPKLEELYLHDNANLTEIPTLFFQHMPKLQVLDLSYTGIRGLPSSMFKLAQLKALYMRGCKQFKQLLQEIEQLTNLEKLDLSGTPIAYLPPSLNLPKLRRLFLQGNLDLMEIPPSFFDHMPLLSILDLSCTSIHDLPSSFFNLEELREFYLKDCELFMELPPEIERLRNLKKLDLDGTQITHLPKEIQELSNLKSLSLSFFGYHHDNGHGKKCMSFSSSPMIPLGVISKLTHLRSLRIDVNPDSVWWHNNAEQILVEIAGLESLRILDLYVPEATLLKLLIGRRIAYFRFIVGHHMQRIISRAPPAVEVKFKQSNQSLRFVNGVDFPNEVKIILQSVQAFFLDRHMTINYLSQFGKENLSDLELCILAECNEMHSIVGGEDSQLGWFNSLKFLTIFYMKNLRSISQEPTTSLSFCRLKFLALHTCPELTSIFTIHFLDDLSNLEELIVEDCPKVYSLISSPSSEPTRAIFLPRLRKLSLLYLPELVSISNGFHIGESLEKIGFYYCPKLGTLSSKELSSRKLKVIKGEIKWWEALKWSEAEWGQGRPHNFNQIFCPIDEEVDVLAQLTSDEVESSDSHEEIDSDAPSKQEETHNISLRERTHQKHGCSGSERAGGESIVLKEERLKKAYSQAFKAHTSDKLYLVEKTRGISSEVIISFPGFGPVKDWFSETLYGDTQINLSLFPSLRSIGNDEAAFVNKAFLQRFEAVLGKPSFIDEVEEAMAKQKQIVFTGHSSGAAVAILATLWALDKYITPNINQMIPPLCVTFGSPLIGNHIFSHATRREKWSGNFMHFVMKYDIMPRLLLAPVSSFEERFDPVLQFFNPKSKHFMDESIGNDTMTSEFYKAVMTNAEKTTSHAACKLMGTKNAMPAMLANFIALSPYRPFGTYIFCTGSGKLIVISNSDAVLQLLYFSAQLSTKAEAALVACKCLQEHTIYGEELKESLAMQSVFYLDQLQLEKLTLFPDSSDGDITETDMALNDLGLSTRGRLCLRAAGEWEKVKARNEENINKKNAEECMKKVEEYKKMYETQKWGYYDAFKQQNDEIDFRSNVKRLELASVWDEITEMLKRYELPDEFEGNSEWIKLGTEFRRLLEPLDIANYYRHARNNIVGSYMFKGRPGRYRYTQRWLEHEKRKPKGAYSESCFMAEVEELYLKTRTKSSFEDVKEEVLKLERDIKRWNDEGVLSRDVFLEESTFVKWWKTLPQQHQQESCIRSLIEGR</sequence>
<dbReference type="Pfam" id="PF23247">
    <property type="entry name" value="LRR_RPS2"/>
    <property type="match status" value="1"/>
</dbReference>
<keyword evidence="8" id="KW-0539">Nucleus</keyword>
<dbReference type="InterPro" id="IPR002921">
    <property type="entry name" value="Fungal_lipase-type"/>
</dbReference>
<gene>
    <name evidence="13" type="ORF">G2W53_005105</name>
</gene>
<evidence type="ECO:0000259" key="10">
    <source>
        <dbReference type="Pfam" id="PF01764"/>
    </source>
</evidence>
<evidence type="ECO:0000256" key="5">
    <source>
        <dbReference type="ARBA" id="ARBA00022737"/>
    </source>
</evidence>
<feature type="compositionally biased region" description="Basic and acidic residues" evidence="9">
    <location>
        <begin position="634"/>
        <end position="659"/>
    </location>
</feature>
<evidence type="ECO:0000256" key="8">
    <source>
        <dbReference type="ARBA" id="ARBA00023242"/>
    </source>
</evidence>
<dbReference type="PROSITE" id="PS51450">
    <property type="entry name" value="LRR"/>
    <property type="match status" value="3"/>
</dbReference>
<keyword evidence="6" id="KW-0378">Hydrolase</keyword>
<feature type="domain" description="Disease resistance protein At4g27190-like leucine-rich repeats" evidence="12">
    <location>
        <begin position="428"/>
        <end position="510"/>
    </location>
</feature>
<dbReference type="InterPro" id="IPR057135">
    <property type="entry name" value="At4g27190-like_LRR"/>
</dbReference>
<dbReference type="GO" id="GO:0006952">
    <property type="term" value="P:defense response"/>
    <property type="evidence" value="ECO:0007669"/>
    <property type="project" value="UniProtKB-KW"/>
</dbReference>
<evidence type="ECO:0000256" key="1">
    <source>
        <dbReference type="ARBA" id="ARBA00004123"/>
    </source>
</evidence>
<evidence type="ECO:0000256" key="6">
    <source>
        <dbReference type="ARBA" id="ARBA00022801"/>
    </source>
</evidence>
<dbReference type="PANTHER" id="PTHR47090:SF2">
    <property type="entry name" value="PROTEIN EDS1-RELATED"/>
    <property type="match status" value="1"/>
</dbReference>
<feature type="compositionally biased region" description="Basic and acidic residues" evidence="9">
    <location>
        <begin position="8"/>
        <end position="19"/>
    </location>
</feature>
<keyword evidence="3" id="KW-0963">Cytoplasm</keyword>
<feature type="region of interest" description="Disordered" evidence="9">
    <location>
        <begin position="628"/>
        <end position="672"/>
    </location>
</feature>
<dbReference type="InterPro" id="IPR032675">
    <property type="entry name" value="LRR_dom_sf"/>
</dbReference>
<dbReference type="EMBL" id="JAAIUW010000002">
    <property type="protein sequence ID" value="KAF7842807.1"/>
    <property type="molecule type" value="Genomic_DNA"/>
</dbReference>
<dbReference type="InterPro" id="IPR044214">
    <property type="entry name" value="EDS1-like"/>
</dbReference>
<dbReference type="Gene3D" id="3.40.50.1820">
    <property type="entry name" value="alpha/beta hydrolase"/>
    <property type="match status" value="1"/>
</dbReference>
<name>A0A835CKW8_9FABA</name>
<evidence type="ECO:0000313" key="14">
    <source>
        <dbReference type="Proteomes" id="UP000634136"/>
    </source>
</evidence>
<dbReference type="GO" id="GO:0006629">
    <property type="term" value="P:lipid metabolic process"/>
    <property type="evidence" value="ECO:0007669"/>
    <property type="project" value="InterPro"/>
</dbReference>
<dbReference type="OrthoDB" id="426718at2759"/>
<dbReference type="SUPFAM" id="SSF52047">
    <property type="entry name" value="RNI-like"/>
    <property type="match status" value="2"/>
</dbReference>
<feature type="region of interest" description="Disordered" evidence="9">
    <location>
        <begin position="1"/>
        <end position="26"/>
    </location>
</feature>
<feature type="domain" description="Fungal lipase-type" evidence="10">
    <location>
        <begin position="753"/>
        <end position="863"/>
    </location>
</feature>
<proteinExistence type="predicted"/>
<comment type="subcellular location">
    <subcellularLocation>
        <location evidence="2">Cytoplasm</location>
    </subcellularLocation>
    <subcellularLocation>
        <location evidence="1">Nucleus</location>
    </subcellularLocation>
</comment>
<evidence type="ECO:0000256" key="9">
    <source>
        <dbReference type="SAM" id="MobiDB-lite"/>
    </source>
</evidence>
<dbReference type="Proteomes" id="UP000634136">
    <property type="component" value="Unassembled WGS sequence"/>
</dbReference>
<dbReference type="Gene3D" id="3.80.10.10">
    <property type="entry name" value="Ribonuclease Inhibitor"/>
    <property type="match status" value="3"/>
</dbReference>
<evidence type="ECO:0000256" key="2">
    <source>
        <dbReference type="ARBA" id="ARBA00004496"/>
    </source>
</evidence>
<keyword evidence="5" id="KW-0677">Repeat</keyword>
<feature type="domain" description="EDS1 EP" evidence="11">
    <location>
        <begin position="1077"/>
        <end position="1272"/>
    </location>
</feature>
<protein>
    <submittedName>
        <fullName evidence="13">Protein EDS1L-like</fullName>
    </submittedName>
</protein>
<evidence type="ECO:0000259" key="12">
    <source>
        <dbReference type="Pfam" id="PF23247"/>
    </source>
</evidence>
<accession>A0A835CKW8</accession>
<comment type="caution">
    <text evidence="13">The sequence shown here is derived from an EMBL/GenBank/DDBJ whole genome shotgun (WGS) entry which is preliminary data.</text>
</comment>
<dbReference type="GO" id="GO:0005737">
    <property type="term" value="C:cytoplasm"/>
    <property type="evidence" value="ECO:0007669"/>
    <property type="project" value="UniProtKB-SubCell"/>
</dbReference>
<dbReference type="GO" id="GO:0016787">
    <property type="term" value="F:hydrolase activity"/>
    <property type="evidence" value="ECO:0007669"/>
    <property type="project" value="UniProtKB-KW"/>
</dbReference>
<dbReference type="SMART" id="SM00369">
    <property type="entry name" value="LRR_TYP"/>
    <property type="match status" value="7"/>
</dbReference>
<dbReference type="InterPro" id="IPR003591">
    <property type="entry name" value="Leu-rich_rpt_typical-subtyp"/>
</dbReference>
<evidence type="ECO:0000259" key="11">
    <source>
        <dbReference type="Pfam" id="PF18117"/>
    </source>
</evidence>
<keyword evidence="14" id="KW-1185">Reference proteome</keyword>
<evidence type="ECO:0000256" key="4">
    <source>
        <dbReference type="ARBA" id="ARBA00022614"/>
    </source>
</evidence>
<dbReference type="InterPro" id="IPR029058">
    <property type="entry name" value="AB_hydrolase_fold"/>
</dbReference>
<dbReference type="SUPFAM" id="SSF53474">
    <property type="entry name" value="alpha/beta-Hydrolases"/>
    <property type="match status" value="1"/>
</dbReference>
<dbReference type="Pfam" id="PF18117">
    <property type="entry name" value="EDS1_EP"/>
    <property type="match status" value="1"/>
</dbReference>
<keyword evidence="4" id="KW-0433">Leucine-rich repeat</keyword>
<dbReference type="InterPro" id="IPR041266">
    <property type="entry name" value="EDS1_EP"/>
</dbReference>